<reference evidence="14" key="2">
    <citation type="submission" date="2020-02" db="EMBL/GenBank/DDBJ databases">
        <title>Esox lucius (northern pike) genome, fEsoLuc1, primary haplotype.</title>
        <authorList>
            <person name="Myers G."/>
            <person name="Karagic N."/>
            <person name="Meyer A."/>
            <person name="Pippel M."/>
            <person name="Reichard M."/>
            <person name="Winkler S."/>
            <person name="Tracey A."/>
            <person name="Sims Y."/>
            <person name="Howe K."/>
            <person name="Rhie A."/>
            <person name="Formenti G."/>
            <person name="Durbin R."/>
            <person name="Fedrigo O."/>
            <person name="Jarvis E.D."/>
        </authorList>
    </citation>
    <scope>NUCLEOTIDE SEQUENCE [LARGE SCALE GENOMIC DNA]</scope>
</reference>
<evidence type="ECO:0000256" key="10">
    <source>
        <dbReference type="SAM" id="Coils"/>
    </source>
</evidence>
<feature type="transmembrane region" description="Helical" evidence="12">
    <location>
        <begin position="3930"/>
        <end position="3954"/>
    </location>
</feature>
<dbReference type="InterPro" id="IPR056887">
    <property type="entry name" value="SYNE1/2_dom"/>
</dbReference>
<dbReference type="Ensembl" id="ENSELUT00000045166.2">
    <property type="protein sequence ID" value="ENSELUP00000071521.2"/>
    <property type="gene ID" value="ENSELUG00000006255.3"/>
</dbReference>
<keyword evidence="15" id="KW-1185">Reference proteome</keyword>
<evidence type="ECO:0000256" key="3">
    <source>
        <dbReference type="ARBA" id="ARBA00022692"/>
    </source>
</evidence>
<keyword evidence="2" id="KW-0597">Phosphoprotein</keyword>
<dbReference type="FunFam" id="1.20.58.60:FF:000126">
    <property type="entry name" value="Spectrin repeat containing, nuclear envelope 1a"/>
    <property type="match status" value="1"/>
</dbReference>
<dbReference type="Pfam" id="PF00435">
    <property type="entry name" value="Spectrin"/>
    <property type="match status" value="2"/>
</dbReference>
<evidence type="ECO:0000256" key="2">
    <source>
        <dbReference type="ARBA" id="ARBA00022553"/>
    </source>
</evidence>
<dbReference type="AlphaFoldDB" id="A0A6Q2Z101"/>
<keyword evidence="6 9" id="KW-0472">Membrane</keyword>
<feature type="compositionally biased region" description="Acidic residues" evidence="11">
    <location>
        <begin position="1626"/>
        <end position="1635"/>
    </location>
</feature>
<dbReference type="GO" id="GO:0005640">
    <property type="term" value="C:nuclear outer membrane"/>
    <property type="evidence" value="ECO:0007669"/>
    <property type="project" value="UniProtKB-SubCell"/>
</dbReference>
<dbReference type="OMA" id="LTNNFAW"/>
<feature type="topological domain" description="Cytoplasmic" evidence="9">
    <location>
        <begin position="1"/>
        <end position="3932"/>
    </location>
</feature>
<dbReference type="FunFam" id="1.20.58.60:FF:000157">
    <property type="entry name" value="Nesprin-1 isoform 1"/>
    <property type="match status" value="1"/>
</dbReference>
<keyword evidence="3 9" id="KW-0812">Transmembrane</keyword>
<keyword evidence="5 12" id="KW-1133">Transmembrane helix</keyword>
<dbReference type="PANTHER" id="PTHR14514">
    <property type="entry name" value="PKA ANCHORING PROTEIN"/>
    <property type="match status" value="1"/>
</dbReference>
<reference evidence="14" key="3">
    <citation type="submission" date="2025-08" db="UniProtKB">
        <authorList>
            <consortium name="Ensembl"/>
        </authorList>
    </citation>
    <scope>IDENTIFICATION</scope>
</reference>
<feature type="coiled-coil region" evidence="10">
    <location>
        <begin position="1239"/>
        <end position="1266"/>
    </location>
</feature>
<evidence type="ECO:0000256" key="8">
    <source>
        <dbReference type="ARBA" id="ARBA00046312"/>
    </source>
</evidence>
<proteinExistence type="inferred from homology"/>
<dbReference type="InterPro" id="IPR018159">
    <property type="entry name" value="Spectrin/alpha-actinin"/>
</dbReference>
<reference evidence="14" key="4">
    <citation type="submission" date="2025-09" db="UniProtKB">
        <authorList>
            <consortium name="Ensembl"/>
        </authorList>
    </citation>
    <scope>IDENTIFICATION</scope>
</reference>
<dbReference type="Proteomes" id="UP000265140">
    <property type="component" value="Chromosome 18"/>
</dbReference>
<evidence type="ECO:0000256" key="4">
    <source>
        <dbReference type="ARBA" id="ARBA00022737"/>
    </source>
</evidence>
<organism evidence="14 15">
    <name type="scientific">Esox lucius</name>
    <name type="common">Northern pike</name>
    <dbReference type="NCBI Taxonomy" id="8010"/>
    <lineage>
        <taxon>Eukaryota</taxon>
        <taxon>Metazoa</taxon>
        <taxon>Chordata</taxon>
        <taxon>Craniata</taxon>
        <taxon>Vertebrata</taxon>
        <taxon>Euteleostomi</taxon>
        <taxon>Actinopterygii</taxon>
        <taxon>Neopterygii</taxon>
        <taxon>Teleostei</taxon>
        <taxon>Protacanthopterygii</taxon>
        <taxon>Esociformes</taxon>
        <taxon>Esocidae</taxon>
        <taxon>Esox</taxon>
    </lineage>
</organism>
<evidence type="ECO:0000256" key="9">
    <source>
        <dbReference type="PROSITE-ProRule" id="PRU00385"/>
    </source>
</evidence>
<feature type="topological domain" description="Perinuclear space" evidence="9">
    <location>
        <begin position="3954"/>
        <end position="3983"/>
    </location>
</feature>
<dbReference type="SMART" id="SM01249">
    <property type="entry name" value="KASH"/>
    <property type="match status" value="1"/>
</dbReference>
<keyword evidence="7" id="KW-0539">Nucleus</keyword>
<sequence>MQRILSEIQGMVERRDTFKGGQGMEASWYLEPSSREPEIRLVGTVLRVLRCRYQPAQLNPAWMALQLKQAEEWKHYLLEQVAMMNNVGKAEASDPKGTKNLDGQWSAALLDASATVQIKEAQLHLVTEYQRQTQAIQSNLERWAAEFEALQLKTLGSSALLAERLHTQLCSMGQQKGMIGELFQVCCQVSAHLSEDERSGMLLAQLGELQEKWRFLEGAGNRALRHITISFSQSSMLLEEAEQLNGKLQAFQKSITLLQSSKLQHDVHRVLQLTFMTADLKALNQKYLCLQGKSEAFIQCFLGKKEKDNMECTLQELGMLLESTQSLLYVQPLSIANPCLAKITKQMQDLIVWAKQTEYHITAGKNLSLFPEEARLQIASMRKLQSEILVRHSNVHSKVEDLKALISDEREIDKVIASLKTLEDLYETISETSACTLNEMESVLEEREKMLGQILKVNTWLAVGKHEREVTAGVENVSKDTVQDLESKLQFQKDAIKEAERQLAVTDALLGTCMEVCLGLSPAEINFLINWLTGLRTEVDIVLAHEKACHWELEELIHAWTFSAEELGDIQMSVQEICANLDKQEFPVTKNSLYTIEPLIHMLLDHQCQTHELQYCQETQKSVQLQTIGKLLERTKTLHNHALEYEKYLGNRQGIVDYKDVVKEQAQGVIDKKVSVGERFRLCQVMLVELPLVKVLCHDVADQFEAISQDLHLSERKLQISERQWIQQTVENLDSWELTTMENAKQLELQLLEGLKFYTELPATIDLLQQFRQELMDSNPVEPDITAIRLLLQRCWVIWRNMESGMRVLDALGQREKVDISLCEELHSLRNEVVDRCQARMESLSQARESLKHYHWAAKEAVAFLYQAENMFLSPPDGFLDCTEELRHTEDALASLGQGLQAHLSHLLELAPQQACLSYQQMEQLHIRLLSHLFVERATLEAQVELRKEALQRCADRQMLNRKSLEELRQILQDGESRLSQCAAQEVTSYANFVDQQERAKVLSKDVLSIARRLECLRVLCPLHGCCVGTEGALGALWRRWAALQRSVNLLLAHLEQRGAEWSDVTKSMAQCSSALDKLQDELPEPAVSALAQGDPLVLLGQMDQCQAALERERRTLAFLECRLSQLLGMYKPQEAASPVPVCQVLRDLQQRLENLREHIVLVQSRVLSEEQERDQERIGELKQQVVILLSVLETHPSTHQLKDVSVELDTLRASLQSIVECVWRKYAPLVPLEVERLLQEVTSSLQDMEEKVDHALEKNRSLSRLSGRMAEVRVGLEEVQTLLHQKSPSVSEAERVLKLVWDHLEQWHSRLALLESEVQETAEEEPEWAQLLMDQLTQPLQLYQDTAHLAEQRTAFLSKIPACLQEYEDMIHSAGGWIDDAQSWLEAPRAYNTARSLQNQANTLQMVLDDSERIRATLMGFGPVLEQISAVCHISAMEDRLVQTECQVTDMQQKIMGPLDKLMHITLEVDAIEAEVKTMEKNVTKIRAILSSTDALNVSFEEHLHNRQVILANIQSMRRTVGEIEVCKAELELPHGAEETLTAFSRAMQLLDSLQELEQLTQEQSKALEGKMGEERQTEETVPSAAVCVTAKPSGLTVSSHLWDPHPLGTTSGQKIDPLEACLSEEEEEYDDEDAHSSSSDTLTCSFSEDPDETLMDQKPAEAVAPTPQILTTMSQDHTNAVSKTNPVDMATGSVMKPNGSVTLEIDSGQLQDSTINCQNDLCRIWHLLHTWLSDKLNTLRDFPEGRLHAAAASRGERAGCGFGCLREMQMCTLSLQHLRDRASALSSASSENDGRPVLDTELHKALCGVEHCLETLMDLLLGPTVSMSTMEDCLTLLLMECLSAELPTLVEELNNMSSVVNINQLAESPVTTAKCITCRQACLQTAQSALTSSLNRLETQLGHNQQAEPRDSNVCVYDDMPPGQSGPITHIKDVPVPECVEAVELRRVSQALLQGFASLVEMARERLAHSQDRPAHSQDRPAHSQDRPAHSRTQLHTLISSYKKLFQVIGSQLALVQLLFRCWPHGALVSHEDEVVRLEQQVTALQQQALKQGADMHRMLQDWTQWDEECNRLNKLVDDMEALIPCEGPIEEEEDEEGLLQKRLDACQLVLAMLEESRPALGSVLDQAKALQARGIRTGVGSTGSVLELRWRALLTKAEQENQRTCDIRDNWTRFHKETGLLTEWLGCANEQLKTWLNLPNATLQDEELTRTYLIQLLGFSVELEIRSSEKASALRAGTSLLQLKEAEAPCLRTQMMHLEQTWSEVTSALPRAHERLHQLLLEGWPPCQVLSGLEAWVMETEARLEEQGRETSKASHDADQLRHILQYYQGCQKGSISGHLILDFLCDSGPQAVSDSPACLSEERTLLAERLGALSLSWLLLDGKLGSQMRRAEELFRSCTDREKRLGRVLTWAVRQRERMREWQAPVSQTQVGRALLAWEAVEEELKDVCVEVEELRVLCEGTDRETWSADSVNQVFTELSQQIGSLRPALQQVLDQWSQFDKDLGEVSLHTCRLRFSLKLSSGSLVSYNQVSRCVEHLQGLQAEARNGEEMWASLDLSCTGLRGLVSPGAAQLLIERLEMQRSLWKAVVQEVDEELSRMRNLLSGWQEYSLKFEHCAVNLKRLQDQWQGLLSSLSTPPHATGALVDAIKHQQVRLEDVQSCLKEVLVASKPLTGQMEPLVTSFIKSETRLLSHDLVLLSQALSKKQAQLQEELDQRNTISSSMESLEPQLGALYHMLNTHVCNMDSVKSVLIELRHLRPALDDLTESSFSLTLDDPEADRLQALTRKWAQVLTCASHMYRDIQAEAQHSQSFEQKWGNWMSFQEKMEEDLKPDISGHYSGLCDQLAIHQTLRIEVLAGDKVFRELISNALISMEDTSEEERPDLTLKLVEMRERWQGVVSAEQQRRSLVQNRLAQWRFVNRCMKRLMRLLRDIEVLLPPATLALCTLQRLPGAFMDLKRVEETLLQQDVLYRQTLEVGGLLHTWAEPHTLVQIQRDLETLQEAWDHTRELLGERKTLLESVVQNWSRCQTRLADSAHRLEQLRDRLNQPLPAMQEELQCEEKLTEEDKASLELWTGGMKELSTMKTDLSQYILSGDATLLQGQVEQLHCQWEELCLKVSLRRQEIADRLSAWTIFNDKNKELCDWLTQMENKVSHSGDLSLGEMLEKLKKDCMEEINLFSENKSHLKQLGEQLMLASDRAKQDQLHGTLRDVSDRWQHLFKHIEARVKKLKETLVTMQQLDKNMSNLRSWLSGIETQLAMPVTYSMCHHQEIQRQLAQQQELQRDIEQHTEGVASVLTLCDALLHDEDVCGGDSDPLQQTSRSLDQRWRAICATSLERRLRIEETWRLWCKFLDDYSRFEDWLKVAESTAANPNSENVLYTVAKEELKMFEGFQRQVQERLTQLELVNNQYRRLARENRTDGASCIKAMVHEGNRRWEALHRRTAAILRRLKHFTGQREEFEGTRESLLVWLTEMDLQLTNVEHFSETDVQHKIKQLNGFQREITLNTERIDSLIVFGEGLIQRSSPLDAALIEDELEELHSYCQEVFGRVVRFHQRLTQPRVSICELIGRPWLRRSQSQGSVPATPTHLLVPPMEGSGRETPVSVCDSIPLEWDHTGDVGGSSSQEDEEEIDKEEGIYYCALSGKIYIYIYTVHLMSECSGSIRNVKRVSLILDNEEQPEEQGLTGLTTADKQAGVIERWELLQAQARSNLLPGPREPQQLTSDLCEVTSWLGQVMPELEKVLCLGPPTSIQDMEDRVKQLKEMQKAFAHYKGVMLSLNLAGRQLQECGSPEARELEEGLARMNQDWGLTCTSMEEWEDSLRTTLLLCREFHETLHSLLLWLAHAESRRYAVDINHPDTPPETLWEHCNTLTVREGWLPLILVRFLFYFYFSLMTWLSVVLHTLSWSSSGEKKDPTPRRSFFYRMLRAAFPLNLLVLLVLVLTCLIPLAENDNSCTLSNNFARSFYPMLRYTNGPPPT</sequence>
<evidence type="ECO:0000256" key="12">
    <source>
        <dbReference type="SAM" id="Phobius"/>
    </source>
</evidence>
<feature type="coiled-coil region" evidence="10">
    <location>
        <begin position="1103"/>
        <end position="1166"/>
    </location>
</feature>
<feature type="transmembrane region" description="Helical" evidence="12">
    <location>
        <begin position="3882"/>
        <end position="3909"/>
    </location>
</feature>
<evidence type="ECO:0000256" key="11">
    <source>
        <dbReference type="SAM" id="MobiDB-lite"/>
    </source>
</evidence>
<dbReference type="InParanoid" id="A0A6Q2Z101"/>
<evidence type="ECO:0000256" key="7">
    <source>
        <dbReference type="ARBA" id="ARBA00023242"/>
    </source>
</evidence>
<evidence type="ECO:0000313" key="15">
    <source>
        <dbReference type="Proteomes" id="UP000265140"/>
    </source>
</evidence>
<feature type="region of interest" description="Disordered" evidence="11">
    <location>
        <begin position="1969"/>
        <end position="1993"/>
    </location>
</feature>
<dbReference type="InterPro" id="IPR002017">
    <property type="entry name" value="Spectrin_repeat"/>
</dbReference>
<dbReference type="Bgee" id="ENSELUG00000006255">
    <property type="expression patterns" value="Expressed in nose and 8 other cell types or tissues"/>
</dbReference>
<feature type="region of interest" description="Disordered" evidence="11">
    <location>
        <begin position="1626"/>
        <end position="1645"/>
    </location>
</feature>
<evidence type="ECO:0000256" key="6">
    <source>
        <dbReference type="ARBA" id="ARBA00023136"/>
    </source>
</evidence>
<accession>A0A6Q2Z101</accession>
<dbReference type="PANTHER" id="PTHR14514:SF4">
    <property type="entry name" value="NESPRIN-2"/>
    <property type="match status" value="1"/>
</dbReference>
<comment type="similarity">
    <text evidence="1">Belongs to the nesprin family.</text>
</comment>
<evidence type="ECO:0000256" key="5">
    <source>
        <dbReference type="ARBA" id="ARBA00022989"/>
    </source>
</evidence>
<reference evidence="15" key="1">
    <citation type="journal article" date="2014" name="PLoS ONE">
        <title>The genome and linkage map of the northern pike (Esox lucius): conserved synteny revealed between the salmonid sister group and the Neoteleostei.</title>
        <authorList>
            <person name="Rondeau E.B."/>
            <person name="Minkley D.R."/>
            <person name="Leong J.S."/>
            <person name="Messmer A.M."/>
            <person name="Jantzen J.R."/>
            <person name="von Schalburg K.R."/>
            <person name="Lemon C."/>
            <person name="Bird N.H."/>
            <person name="Koop B.F."/>
        </authorList>
    </citation>
    <scope>NUCLEOTIDE SEQUENCE</scope>
</reference>
<dbReference type="InterPro" id="IPR012315">
    <property type="entry name" value="KASH"/>
</dbReference>
<feature type="domain" description="KASH" evidence="13">
    <location>
        <begin position="3924"/>
        <end position="3983"/>
    </location>
</feature>
<evidence type="ECO:0000313" key="14">
    <source>
        <dbReference type="Ensembl" id="ENSELUP00000071521.2"/>
    </source>
</evidence>
<dbReference type="SMART" id="SM00150">
    <property type="entry name" value="SPEC"/>
    <property type="match status" value="8"/>
</dbReference>
<protein>
    <recommendedName>
        <fullName evidence="13">KASH domain-containing protein</fullName>
    </recommendedName>
</protein>
<evidence type="ECO:0000259" key="13">
    <source>
        <dbReference type="PROSITE" id="PS51049"/>
    </source>
</evidence>
<evidence type="ECO:0000256" key="1">
    <source>
        <dbReference type="ARBA" id="ARBA00008619"/>
    </source>
</evidence>
<dbReference type="GeneTree" id="ENSGT00940000154656"/>
<name>A0A6Q2Z101_ESOLU</name>
<comment type="subcellular location">
    <subcellularLocation>
        <location evidence="8">Nucleus outer membrane</location>
        <topology evidence="8">Single-pass type IV membrane protein</topology>
    </subcellularLocation>
</comment>
<keyword evidence="10" id="KW-0175">Coiled coil</keyword>
<dbReference type="CDD" id="cd00176">
    <property type="entry name" value="SPEC"/>
    <property type="match status" value="2"/>
</dbReference>
<feature type="compositionally biased region" description="Basic and acidic residues" evidence="11">
    <location>
        <begin position="1969"/>
        <end position="1991"/>
    </location>
</feature>
<keyword evidence="4" id="KW-0677">Repeat</keyword>
<dbReference type="Pfam" id="PF25035">
    <property type="entry name" value="SYNE1"/>
    <property type="match status" value="1"/>
</dbReference>
<dbReference type="Pfam" id="PF10541">
    <property type="entry name" value="KASH"/>
    <property type="match status" value="1"/>
</dbReference>
<feature type="coiled-coil region" evidence="10">
    <location>
        <begin position="1395"/>
        <end position="1490"/>
    </location>
</feature>
<dbReference type="PROSITE" id="PS51049">
    <property type="entry name" value="KASH"/>
    <property type="match status" value="1"/>
</dbReference>
<dbReference type="SUPFAM" id="SSF46966">
    <property type="entry name" value="Spectrin repeat"/>
    <property type="match status" value="7"/>
</dbReference>
<feature type="region of interest" description="Disordered" evidence="11">
    <location>
        <begin position="3583"/>
        <end position="3602"/>
    </location>
</feature>
<dbReference type="Gene3D" id="1.20.58.60">
    <property type="match status" value="8"/>
</dbReference>